<evidence type="ECO:0000259" key="2">
    <source>
        <dbReference type="Pfam" id="PF08005"/>
    </source>
</evidence>
<dbReference type="Pfam" id="PF08005">
    <property type="entry name" value="PHR"/>
    <property type="match status" value="1"/>
</dbReference>
<proteinExistence type="predicted"/>
<reference evidence="3" key="1">
    <citation type="submission" date="2019-06" db="EMBL/GenBank/DDBJ databases">
        <authorList>
            <person name="Zheng W."/>
        </authorList>
    </citation>
    <scope>NUCLEOTIDE SEQUENCE</scope>
    <source>
        <strain evidence="3">QDHG01</strain>
    </source>
</reference>
<gene>
    <name evidence="3" type="ORF">FGO68_gene10746</name>
</gene>
<feature type="domain" description="PHR" evidence="2">
    <location>
        <begin position="334"/>
        <end position="486"/>
    </location>
</feature>
<dbReference type="OrthoDB" id="325268at2759"/>
<dbReference type="AlphaFoldDB" id="A0A8J8T4X1"/>
<dbReference type="Proteomes" id="UP000785679">
    <property type="component" value="Unassembled WGS sequence"/>
</dbReference>
<organism evidence="3 4">
    <name type="scientific">Halteria grandinella</name>
    <dbReference type="NCBI Taxonomy" id="5974"/>
    <lineage>
        <taxon>Eukaryota</taxon>
        <taxon>Sar</taxon>
        <taxon>Alveolata</taxon>
        <taxon>Ciliophora</taxon>
        <taxon>Intramacronucleata</taxon>
        <taxon>Spirotrichea</taxon>
        <taxon>Stichotrichia</taxon>
        <taxon>Sporadotrichida</taxon>
        <taxon>Halteriidae</taxon>
        <taxon>Halteria</taxon>
    </lineage>
</organism>
<feature type="region of interest" description="Disordered" evidence="1">
    <location>
        <begin position="269"/>
        <end position="289"/>
    </location>
</feature>
<evidence type="ECO:0000313" key="4">
    <source>
        <dbReference type="Proteomes" id="UP000785679"/>
    </source>
</evidence>
<evidence type="ECO:0000313" key="3">
    <source>
        <dbReference type="EMBL" id="TNV82399.1"/>
    </source>
</evidence>
<dbReference type="Gene3D" id="2.60.120.820">
    <property type="entry name" value="PHR domain"/>
    <property type="match status" value="1"/>
</dbReference>
<evidence type="ECO:0000256" key="1">
    <source>
        <dbReference type="SAM" id="MobiDB-lite"/>
    </source>
</evidence>
<feature type="compositionally biased region" description="Polar residues" evidence="1">
    <location>
        <begin position="37"/>
        <end position="85"/>
    </location>
</feature>
<protein>
    <recommendedName>
        <fullName evidence="2">PHR domain-containing protein</fullName>
    </recommendedName>
</protein>
<dbReference type="InterPro" id="IPR038648">
    <property type="entry name" value="PHR_sf"/>
</dbReference>
<dbReference type="InterPro" id="IPR012983">
    <property type="entry name" value="PHR"/>
</dbReference>
<keyword evidence="4" id="KW-1185">Reference proteome</keyword>
<accession>A0A8J8T4X1</accession>
<name>A0A8J8T4X1_HALGN</name>
<sequence length="490" mass="56250">MTQQTRDEFLLVTIMNLTDKIDQLEQSCTQRQSAISIIHDQQPNGIPQARSQPSLDGIPQSTSPPLDTQPVQQQIDPPQAQPSSQETDKKEGKIEEEEASSLKKADNYQEPGSNQRNVGLGLLNSDQILNSDNVQTEKYIESKNYVSKSQYDNLKRILDDYQRIEKKFSDLASFIGLQDSQFSKSFEDLLTYDSKKRSFLQLSNGQKLKYPSTTSEQGSISKPAAMISQQQQKEQPMNAKAMIFELAALIPVNFKERFERLELKLMKRGGEDSDDEPDQDSDETDDLSKLSKNGAQVAKFTQDHFPEKKLFVRFERIEKKNKKKALLDELIGKEGWSVSKDKWDAIIFEPKKDVRIYGVGIYQQVERLKCKYTLCYKYLIEDKQGKKIDGADPILEKERQPEENCVILNFFVHQFQRFQDTGILVKAGQRFHYAQWIMYKEGKPKTFNARGDNRPIKSDDDFKILRSKLDTNGTTVETGLIPSILYTYAS</sequence>
<dbReference type="EMBL" id="RRYP01005004">
    <property type="protein sequence ID" value="TNV82399.1"/>
    <property type="molecule type" value="Genomic_DNA"/>
</dbReference>
<comment type="caution">
    <text evidence="3">The sequence shown here is derived from an EMBL/GenBank/DDBJ whole genome shotgun (WGS) entry which is preliminary data.</text>
</comment>
<feature type="region of interest" description="Disordered" evidence="1">
    <location>
        <begin position="37"/>
        <end position="119"/>
    </location>
</feature>
<feature type="compositionally biased region" description="Acidic residues" evidence="1">
    <location>
        <begin position="272"/>
        <end position="285"/>
    </location>
</feature>